<proteinExistence type="predicted"/>
<reference evidence="2 3" key="1">
    <citation type="journal article" date="2021" name="Nat. Commun.">
        <title>Incipient diploidization of the medicinal plant Perilla within 10,000 years.</title>
        <authorList>
            <person name="Zhang Y."/>
            <person name="Shen Q."/>
            <person name="Leng L."/>
            <person name="Zhang D."/>
            <person name="Chen S."/>
            <person name="Shi Y."/>
            <person name="Ning Z."/>
            <person name="Chen S."/>
        </authorList>
    </citation>
    <scope>NUCLEOTIDE SEQUENCE [LARGE SCALE GENOMIC DNA]</scope>
    <source>
        <strain evidence="3">cv. PC099</strain>
    </source>
</reference>
<gene>
    <name evidence="2" type="ORF">C2S53_016456</name>
</gene>
<evidence type="ECO:0000256" key="1">
    <source>
        <dbReference type="SAM" id="MobiDB-lite"/>
    </source>
</evidence>
<name>A0AAD4IMH0_PERFH</name>
<sequence length="68" mass="7231">MLIERSPTLRLSGSYSNQPSAQSDVKHDPSSSPPNTASAHSCCFYSSPPRLTGGDYSSPDTTTLTSPR</sequence>
<evidence type="ECO:0000313" key="3">
    <source>
        <dbReference type="Proteomes" id="UP001190926"/>
    </source>
</evidence>
<protein>
    <submittedName>
        <fullName evidence="2">Uncharacterized protein</fullName>
    </submittedName>
</protein>
<dbReference type="EMBL" id="SDAM02029621">
    <property type="protein sequence ID" value="KAH6755244.1"/>
    <property type="molecule type" value="Genomic_DNA"/>
</dbReference>
<feature type="compositionally biased region" description="Polar residues" evidence="1">
    <location>
        <begin position="58"/>
        <end position="68"/>
    </location>
</feature>
<keyword evidence="3" id="KW-1185">Reference proteome</keyword>
<comment type="caution">
    <text evidence="2">The sequence shown here is derived from an EMBL/GenBank/DDBJ whole genome shotgun (WGS) entry which is preliminary data.</text>
</comment>
<dbReference type="AlphaFoldDB" id="A0AAD4IMH0"/>
<evidence type="ECO:0000313" key="2">
    <source>
        <dbReference type="EMBL" id="KAH6755244.1"/>
    </source>
</evidence>
<feature type="compositionally biased region" description="Polar residues" evidence="1">
    <location>
        <begin position="9"/>
        <end position="23"/>
    </location>
</feature>
<dbReference type="Proteomes" id="UP001190926">
    <property type="component" value="Unassembled WGS sequence"/>
</dbReference>
<organism evidence="2 3">
    <name type="scientific">Perilla frutescens var. hirtella</name>
    <name type="common">Perilla citriodora</name>
    <name type="synonym">Perilla setoyensis</name>
    <dbReference type="NCBI Taxonomy" id="608512"/>
    <lineage>
        <taxon>Eukaryota</taxon>
        <taxon>Viridiplantae</taxon>
        <taxon>Streptophyta</taxon>
        <taxon>Embryophyta</taxon>
        <taxon>Tracheophyta</taxon>
        <taxon>Spermatophyta</taxon>
        <taxon>Magnoliopsida</taxon>
        <taxon>eudicotyledons</taxon>
        <taxon>Gunneridae</taxon>
        <taxon>Pentapetalae</taxon>
        <taxon>asterids</taxon>
        <taxon>lamiids</taxon>
        <taxon>Lamiales</taxon>
        <taxon>Lamiaceae</taxon>
        <taxon>Nepetoideae</taxon>
        <taxon>Elsholtzieae</taxon>
        <taxon>Perilla</taxon>
    </lineage>
</organism>
<feature type="region of interest" description="Disordered" evidence="1">
    <location>
        <begin position="1"/>
        <end position="68"/>
    </location>
</feature>
<accession>A0AAD4IMH0</accession>